<dbReference type="Proteomes" id="UP000249248">
    <property type="component" value="Unassembled WGS sequence"/>
</dbReference>
<reference evidence="1 2" key="1">
    <citation type="submission" date="2018-06" db="EMBL/GenBank/DDBJ databases">
        <title>The draft genome sequence of Crocinitomix sp. SM1701.</title>
        <authorList>
            <person name="Zhang X."/>
        </authorList>
    </citation>
    <scope>NUCLEOTIDE SEQUENCE [LARGE SCALE GENOMIC DNA]</scope>
    <source>
        <strain evidence="1 2">SM1701</strain>
    </source>
</reference>
<keyword evidence="2" id="KW-1185">Reference proteome</keyword>
<protein>
    <submittedName>
        <fullName evidence="1">Uncharacterized protein</fullName>
    </submittedName>
</protein>
<dbReference type="AlphaFoldDB" id="A0A2W1NET9"/>
<sequence>MSRKKDIEELVEIIVRMGKKTHLSLAKQKNKVQQPISLIANASLPIKFKGFSIRFLFTKLVLKQGKRRMQSQ</sequence>
<organism evidence="1 2">
    <name type="scientific">Putridiphycobacter roseus</name>
    <dbReference type="NCBI Taxonomy" id="2219161"/>
    <lineage>
        <taxon>Bacteria</taxon>
        <taxon>Pseudomonadati</taxon>
        <taxon>Bacteroidota</taxon>
        <taxon>Flavobacteriia</taxon>
        <taxon>Flavobacteriales</taxon>
        <taxon>Crocinitomicaceae</taxon>
        <taxon>Putridiphycobacter</taxon>
    </lineage>
</organism>
<gene>
    <name evidence="1" type="ORF">DNU06_12030</name>
</gene>
<proteinExistence type="predicted"/>
<accession>A0A2W1NET9</accession>
<dbReference type="RefSeq" id="WP_111063592.1">
    <property type="nucleotide sequence ID" value="NZ_JBHUCU010000017.1"/>
</dbReference>
<name>A0A2W1NET9_9FLAO</name>
<evidence type="ECO:0000313" key="2">
    <source>
        <dbReference type="Proteomes" id="UP000249248"/>
    </source>
</evidence>
<evidence type="ECO:0000313" key="1">
    <source>
        <dbReference type="EMBL" id="PZE16576.1"/>
    </source>
</evidence>
<comment type="caution">
    <text evidence="1">The sequence shown here is derived from an EMBL/GenBank/DDBJ whole genome shotgun (WGS) entry which is preliminary data.</text>
</comment>
<dbReference type="EMBL" id="QKSB01000007">
    <property type="protein sequence ID" value="PZE16576.1"/>
    <property type="molecule type" value="Genomic_DNA"/>
</dbReference>